<keyword evidence="8" id="KW-1185">Reference proteome</keyword>
<evidence type="ECO:0000256" key="4">
    <source>
        <dbReference type="ARBA" id="ARBA00022525"/>
    </source>
</evidence>
<keyword evidence="4 6" id="KW-0964">Secreted</keyword>
<dbReference type="EMBL" id="LNZH02000116">
    <property type="protein sequence ID" value="OCB90812.1"/>
    <property type="molecule type" value="Genomic_DNA"/>
</dbReference>
<evidence type="ECO:0000313" key="8">
    <source>
        <dbReference type="Proteomes" id="UP000757232"/>
    </source>
</evidence>
<dbReference type="SMART" id="SM00075">
    <property type="entry name" value="HYDRO"/>
    <property type="match status" value="1"/>
</dbReference>
<dbReference type="Pfam" id="PF01185">
    <property type="entry name" value="Hydrophobin"/>
    <property type="match status" value="1"/>
</dbReference>
<dbReference type="InterPro" id="IPR001338">
    <property type="entry name" value="Class_I_Hydrophobin"/>
</dbReference>
<keyword evidence="5 6" id="KW-1015">Disulfide bond</keyword>
<evidence type="ECO:0000313" key="7">
    <source>
        <dbReference type="EMBL" id="OCB90812.1"/>
    </source>
</evidence>
<gene>
    <name evidence="7" type="ORF">A7U60_g1921</name>
</gene>
<keyword evidence="6" id="KW-0732">Signal</keyword>
<evidence type="ECO:0000256" key="3">
    <source>
        <dbReference type="ARBA" id="ARBA00022512"/>
    </source>
</evidence>
<proteinExistence type="inferred from homology"/>
<dbReference type="OrthoDB" id="4225815at2759"/>
<evidence type="ECO:0000256" key="6">
    <source>
        <dbReference type="RuleBase" id="RU365009"/>
    </source>
</evidence>
<evidence type="ECO:0000256" key="2">
    <source>
        <dbReference type="ARBA" id="ARBA00010446"/>
    </source>
</evidence>
<dbReference type="AlphaFoldDB" id="A0A9Q5N8P5"/>
<reference evidence="7" key="1">
    <citation type="submission" date="2016-06" db="EMBL/GenBank/DDBJ databases">
        <title>Draft Genome sequence of the fungus Inonotus baumii.</title>
        <authorList>
            <person name="Zhu H."/>
            <person name="Lin W."/>
        </authorList>
    </citation>
    <scope>NUCLEOTIDE SEQUENCE</scope>
    <source>
        <strain evidence="7">821</strain>
    </source>
</reference>
<feature type="chain" id="PRO_5040536559" description="Hydrophobin" evidence="6">
    <location>
        <begin position="23"/>
        <end position="116"/>
    </location>
</feature>
<evidence type="ECO:0000256" key="1">
    <source>
        <dbReference type="ARBA" id="ARBA00004191"/>
    </source>
</evidence>
<dbReference type="GO" id="GO:0005199">
    <property type="term" value="F:structural constituent of cell wall"/>
    <property type="evidence" value="ECO:0007669"/>
    <property type="project" value="InterPro"/>
</dbReference>
<comment type="similarity">
    <text evidence="2 6">Belongs to the fungal hydrophobin family.</text>
</comment>
<comment type="subcellular location">
    <subcellularLocation>
        <location evidence="1 6">Secreted</location>
        <location evidence="1 6">Cell wall</location>
    </subcellularLocation>
</comment>
<organism evidence="7 8">
    <name type="scientific">Sanghuangporus baumii</name>
    <name type="common">Phellinus baumii</name>
    <dbReference type="NCBI Taxonomy" id="108892"/>
    <lineage>
        <taxon>Eukaryota</taxon>
        <taxon>Fungi</taxon>
        <taxon>Dikarya</taxon>
        <taxon>Basidiomycota</taxon>
        <taxon>Agaricomycotina</taxon>
        <taxon>Agaricomycetes</taxon>
        <taxon>Hymenochaetales</taxon>
        <taxon>Hymenochaetaceae</taxon>
        <taxon>Sanghuangporus</taxon>
    </lineage>
</organism>
<sequence length="116" mass="11864">MFSKFPSLAFAVILAVATSVLSQCDTSTKAMCCSSVAPAGSTAIAPILSAIGVVIQDVNIPVGVGCSPITVIGTGSSGCDASPAQSQSDVFQLVSTSELIRNINEIWTILLWTVSK</sequence>
<comment type="caution">
    <text evidence="7">The sequence shown here is derived from an EMBL/GenBank/DDBJ whole genome shotgun (WGS) entry which is preliminary data.</text>
</comment>
<name>A0A9Q5N8P5_SANBA</name>
<accession>A0A9Q5N8P5</accession>
<dbReference type="GO" id="GO:0009277">
    <property type="term" value="C:fungal-type cell wall"/>
    <property type="evidence" value="ECO:0007669"/>
    <property type="project" value="InterPro"/>
</dbReference>
<evidence type="ECO:0000256" key="5">
    <source>
        <dbReference type="ARBA" id="ARBA00023157"/>
    </source>
</evidence>
<dbReference type="Proteomes" id="UP000757232">
    <property type="component" value="Unassembled WGS sequence"/>
</dbReference>
<protein>
    <recommendedName>
        <fullName evidence="6">Hydrophobin</fullName>
    </recommendedName>
</protein>
<keyword evidence="3 6" id="KW-0134">Cell wall</keyword>
<dbReference type="CDD" id="cd23507">
    <property type="entry name" value="hydrophobin_I"/>
    <property type="match status" value="1"/>
</dbReference>
<feature type="signal peptide" evidence="6">
    <location>
        <begin position="1"/>
        <end position="22"/>
    </location>
</feature>